<protein>
    <submittedName>
        <fullName evidence="10">ABC-type multidrug transport system, ATPase and permease component</fullName>
    </submittedName>
</protein>
<reference evidence="10 11" key="1">
    <citation type="submission" date="2012-05" db="EMBL/GenBank/DDBJ databases">
        <title>Finished chromosome of genome of Chamaesiphon sp. PCC 6605.</title>
        <authorList>
            <consortium name="US DOE Joint Genome Institute"/>
            <person name="Gugger M."/>
            <person name="Coursin T."/>
            <person name="Rippka R."/>
            <person name="Tandeau De Marsac N."/>
            <person name="Huntemann M."/>
            <person name="Wei C.-L."/>
            <person name="Han J."/>
            <person name="Detter J.C."/>
            <person name="Han C."/>
            <person name="Tapia R."/>
            <person name="Chen A."/>
            <person name="Kyrpides N."/>
            <person name="Mavromatis K."/>
            <person name="Markowitz V."/>
            <person name="Szeto E."/>
            <person name="Ivanova N."/>
            <person name="Pagani I."/>
            <person name="Pati A."/>
            <person name="Goodwin L."/>
            <person name="Nordberg H.P."/>
            <person name="Cantor M.N."/>
            <person name="Hua S.X."/>
            <person name="Woyke T."/>
            <person name="Kerfeld C.A."/>
        </authorList>
    </citation>
    <scope>NUCLEOTIDE SEQUENCE [LARGE SCALE GENOMIC DNA]</scope>
    <source>
        <strain evidence="11">ATCC 27169 / PCC 6605</strain>
    </source>
</reference>
<keyword evidence="4" id="KW-0067">ATP-binding</keyword>
<dbReference type="FunFam" id="3.40.50.300:FF:000218">
    <property type="entry name" value="Multidrug ABC transporter ATP-binding protein"/>
    <property type="match status" value="1"/>
</dbReference>
<organism evidence="10 11">
    <name type="scientific">Chamaesiphon minutus (strain ATCC 27169 / PCC 6605)</name>
    <dbReference type="NCBI Taxonomy" id="1173020"/>
    <lineage>
        <taxon>Bacteria</taxon>
        <taxon>Bacillati</taxon>
        <taxon>Cyanobacteriota</taxon>
        <taxon>Cyanophyceae</taxon>
        <taxon>Gomontiellales</taxon>
        <taxon>Chamaesiphonaceae</taxon>
        <taxon>Chamaesiphon</taxon>
    </lineage>
</organism>
<dbReference type="PROSITE" id="PS00211">
    <property type="entry name" value="ABC_TRANSPORTER_1"/>
    <property type="match status" value="1"/>
</dbReference>
<dbReference type="eggNOG" id="COG1132">
    <property type="taxonomic scope" value="Bacteria"/>
</dbReference>
<feature type="transmembrane region" description="Helical" evidence="7">
    <location>
        <begin position="162"/>
        <end position="181"/>
    </location>
</feature>
<sequence length="579" mass="64365">MSHLKQRSNYWQLLPYIRPHRLTILLALLWIGVYTAFWPIQAWLAGQISKYVGTDVTMLAKIAVAGGLVYIFQGIAQYCMNTLMAKAAFGITLDLRKHTYGHLLGLSGDRLSQIQLGDLSYRLTEDIDKIGEIINKIFHQFIPCVLQLIVILGYMVYINWQLTLAVFLIAPVIAVLVGWFGEKLQKQSLKSQNQIADLSSLVTEDLGGIRMIQAFAAEDYARIKFGQEAEFNRQAKYLTEKINALQHPIVSFLQVVSILFIFVLAGLQISAGNLTSAEFVIYLTNIVLIISPIALTTSNYNELKQAEASVDRVFELLTIPQTITERPDAIALPPATSKIEYRNVNFGYTSDKTILKDFNLTVKAGETIALVGTSGAGKSTILSLLNRFHDVSSGSISIDGIDIRNVTLKSLRRQIGIVPQDTVLLSGHIAQNIAFGQTDFDIKDVEEAAKIANAHQFISQLSQGYYTYVGEKGTTLSGGQKQRIAIARAVFFNPRILILDEATSALDSESEALVQEALERIMADRTVFIIAHRLATVRKADRILVVENGEIIEAGTHSELLDRSGRYAQFYARQFSQQN</sequence>
<feature type="transmembrane region" description="Helical" evidence="7">
    <location>
        <begin position="21"/>
        <end position="44"/>
    </location>
</feature>
<dbReference type="PANTHER" id="PTHR43394:SF1">
    <property type="entry name" value="ATP-BINDING CASSETTE SUB-FAMILY B MEMBER 10, MITOCHONDRIAL"/>
    <property type="match status" value="1"/>
</dbReference>
<dbReference type="PANTHER" id="PTHR43394">
    <property type="entry name" value="ATP-DEPENDENT PERMEASE MDL1, MITOCHONDRIAL"/>
    <property type="match status" value="1"/>
</dbReference>
<dbReference type="KEGG" id="cmp:Cha6605_4770"/>
<evidence type="ECO:0000256" key="7">
    <source>
        <dbReference type="SAM" id="Phobius"/>
    </source>
</evidence>
<dbReference type="Gene3D" id="1.20.1560.10">
    <property type="entry name" value="ABC transporter type 1, transmembrane domain"/>
    <property type="match status" value="1"/>
</dbReference>
<feature type="transmembrane region" description="Helical" evidence="7">
    <location>
        <begin position="249"/>
        <end position="267"/>
    </location>
</feature>
<gene>
    <name evidence="10" type="ORF">Cha6605_4770</name>
</gene>
<evidence type="ECO:0000256" key="2">
    <source>
        <dbReference type="ARBA" id="ARBA00022692"/>
    </source>
</evidence>
<keyword evidence="5 7" id="KW-1133">Transmembrane helix</keyword>
<feature type="transmembrane region" description="Helical" evidence="7">
    <location>
        <begin position="56"/>
        <end position="76"/>
    </location>
</feature>
<dbReference type="GO" id="GO:0005524">
    <property type="term" value="F:ATP binding"/>
    <property type="evidence" value="ECO:0007669"/>
    <property type="project" value="UniProtKB-KW"/>
</dbReference>
<dbReference type="InterPro" id="IPR011527">
    <property type="entry name" value="ABC1_TM_dom"/>
</dbReference>
<dbReference type="InterPro" id="IPR003593">
    <property type="entry name" value="AAA+_ATPase"/>
</dbReference>
<comment type="subcellular location">
    <subcellularLocation>
        <location evidence="1">Cell membrane</location>
        <topology evidence="1">Multi-pass membrane protein</topology>
    </subcellularLocation>
</comment>
<evidence type="ECO:0000313" key="10">
    <source>
        <dbReference type="EMBL" id="AFY95685.1"/>
    </source>
</evidence>
<dbReference type="InterPro" id="IPR027417">
    <property type="entry name" value="P-loop_NTPase"/>
</dbReference>
<dbReference type="Gene3D" id="3.40.50.300">
    <property type="entry name" value="P-loop containing nucleotide triphosphate hydrolases"/>
    <property type="match status" value="1"/>
</dbReference>
<evidence type="ECO:0000256" key="6">
    <source>
        <dbReference type="ARBA" id="ARBA00023136"/>
    </source>
</evidence>
<evidence type="ECO:0000256" key="3">
    <source>
        <dbReference type="ARBA" id="ARBA00022741"/>
    </source>
</evidence>
<keyword evidence="3" id="KW-0547">Nucleotide-binding</keyword>
<dbReference type="PROSITE" id="PS50929">
    <property type="entry name" value="ABC_TM1F"/>
    <property type="match status" value="1"/>
</dbReference>
<dbReference type="GO" id="GO:0005886">
    <property type="term" value="C:plasma membrane"/>
    <property type="evidence" value="ECO:0007669"/>
    <property type="project" value="UniProtKB-SubCell"/>
</dbReference>
<dbReference type="Pfam" id="PF00005">
    <property type="entry name" value="ABC_tran"/>
    <property type="match status" value="1"/>
</dbReference>
<dbReference type="AlphaFoldDB" id="K9ULI6"/>
<dbReference type="CDD" id="cd07346">
    <property type="entry name" value="ABC_6TM_exporters"/>
    <property type="match status" value="1"/>
</dbReference>
<dbReference type="InterPro" id="IPR036640">
    <property type="entry name" value="ABC1_TM_sf"/>
</dbReference>
<dbReference type="SUPFAM" id="SSF52540">
    <property type="entry name" value="P-loop containing nucleoside triphosphate hydrolases"/>
    <property type="match status" value="1"/>
</dbReference>
<dbReference type="Pfam" id="PF00664">
    <property type="entry name" value="ABC_membrane"/>
    <property type="match status" value="1"/>
</dbReference>
<feature type="transmembrane region" description="Helical" evidence="7">
    <location>
        <begin position="279"/>
        <end position="297"/>
    </location>
</feature>
<name>K9ULI6_CHAP6</name>
<proteinExistence type="predicted"/>
<dbReference type="InterPro" id="IPR039421">
    <property type="entry name" value="Type_1_exporter"/>
</dbReference>
<dbReference type="SMART" id="SM00382">
    <property type="entry name" value="AAA"/>
    <property type="match status" value="1"/>
</dbReference>
<dbReference type="InterPro" id="IPR003439">
    <property type="entry name" value="ABC_transporter-like_ATP-bd"/>
</dbReference>
<dbReference type="HOGENOM" id="CLU_000604_84_3_3"/>
<evidence type="ECO:0000313" key="11">
    <source>
        <dbReference type="Proteomes" id="UP000010366"/>
    </source>
</evidence>
<feature type="transmembrane region" description="Helical" evidence="7">
    <location>
        <begin position="137"/>
        <end position="156"/>
    </location>
</feature>
<dbReference type="EMBL" id="CP003600">
    <property type="protein sequence ID" value="AFY95685.1"/>
    <property type="molecule type" value="Genomic_DNA"/>
</dbReference>
<dbReference type="InterPro" id="IPR017871">
    <property type="entry name" value="ABC_transporter-like_CS"/>
</dbReference>
<keyword evidence="11" id="KW-1185">Reference proteome</keyword>
<feature type="domain" description="ABC transmembrane type-1" evidence="9">
    <location>
        <begin position="25"/>
        <end position="305"/>
    </location>
</feature>
<dbReference type="Proteomes" id="UP000010366">
    <property type="component" value="Chromosome"/>
</dbReference>
<evidence type="ECO:0000256" key="4">
    <source>
        <dbReference type="ARBA" id="ARBA00022840"/>
    </source>
</evidence>
<keyword evidence="2 7" id="KW-0812">Transmembrane</keyword>
<keyword evidence="6 7" id="KW-0472">Membrane</keyword>
<evidence type="ECO:0000256" key="5">
    <source>
        <dbReference type="ARBA" id="ARBA00022989"/>
    </source>
</evidence>
<dbReference type="GO" id="GO:0015421">
    <property type="term" value="F:ABC-type oligopeptide transporter activity"/>
    <property type="evidence" value="ECO:0007669"/>
    <property type="project" value="TreeGrafter"/>
</dbReference>
<evidence type="ECO:0000256" key="1">
    <source>
        <dbReference type="ARBA" id="ARBA00004651"/>
    </source>
</evidence>
<accession>K9ULI6</accession>
<feature type="domain" description="ABC transporter" evidence="8">
    <location>
        <begin position="339"/>
        <end position="573"/>
    </location>
</feature>
<dbReference type="PATRIC" id="fig|1173020.3.peg.5450"/>
<evidence type="ECO:0000259" key="9">
    <source>
        <dbReference type="PROSITE" id="PS50929"/>
    </source>
</evidence>
<dbReference type="GO" id="GO:0016887">
    <property type="term" value="F:ATP hydrolysis activity"/>
    <property type="evidence" value="ECO:0007669"/>
    <property type="project" value="InterPro"/>
</dbReference>
<dbReference type="PROSITE" id="PS50893">
    <property type="entry name" value="ABC_TRANSPORTER_2"/>
    <property type="match status" value="1"/>
</dbReference>
<dbReference type="SUPFAM" id="SSF90123">
    <property type="entry name" value="ABC transporter transmembrane region"/>
    <property type="match status" value="1"/>
</dbReference>
<dbReference type="STRING" id="1173020.Cha6605_4770"/>
<evidence type="ECO:0000259" key="8">
    <source>
        <dbReference type="PROSITE" id="PS50893"/>
    </source>
</evidence>